<evidence type="ECO:0000256" key="1">
    <source>
        <dbReference type="ARBA" id="ARBA00004651"/>
    </source>
</evidence>
<keyword evidence="7 8" id="KW-0472">Membrane</keyword>
<reference evidence="9 10" key="1">
    <citation type="submission" date="2019-07" db="EMBL/GenBank/DDBJ databases">
        <title>Whole genome shotgun sequence of Cellulomonas aerilata NBRC 106308.</title>
        <authorList>
            <person name="Hosoyama A."/>
            <person name="Uohara A."/>
            <person name="Ohji S."/>
            <person name="Ichikawa N."/>
        </authorList>
    </citation>
    <scope>NUCLEOTIDE SEQUENCE [LARGE SCALE GENOMIC DNA]</scope>
    <source>
        <strain evidence="9 10">NBRC 106308</strain>
    </source>
</reference>
<evidence type="ECO:0000256" key="8">
    <source>
        <dbReference type="SAM" id="Phobius"/>
    </source>
</evidence>
<name>A0A512D8E9_9CELL</name>
<dbReference type="InterPro" id="IPR003445">
    <property type="entry name" value="Cat_transpt"/>
</dbReference>
<gene>
    <name evidence="9" type="ORF">CAE01nite_04890</name>
</gene>
<keyword evidence="6" id="KW-0406">Ion transport</keyword>
<evidence type="ECO:0000256" key="5">
    <source>
        <dbReference type="ARBA" id="ARBA00022989"/>
    </source>
</evidence>
<dbReference type="PANTHER" id="PTHR32024">
    <property type="entry name" value="TRK SYSTEM POTASSIUM UPTAKE PROTEIN TRKG-RELATED"/>
    <property type="match status" value="1"/>
</dbReference>
<evidence type="ECO:0000256" key="2">
    <source>
        <dbReference type="ARBA" id="ARBA00022448"/>
    </source>
</evidence>
<accession>A0A512D8E9</accession>
<feature type="transmembrane region" description="Helical" evidence="8">
    <location>
        <begin position="64"/>
        <end position="85"/>
    </location>
</feature>
<dbReference type="Proteomes" id="UP000321181">
    <property type="component" value="Unassembled WGS sequence"/>
</dbReference>
<dbReference type="GO" id="GO:0030001">
    <property type="term" value="P:metal ion transport"/>
    <property type="evidence" value="ECO:0007669"/>
    <property type="project" value="UniProtKB-ARBA"/>
</dbReference>
<evidence type="ECO:0000256" key="6">
    <source>
        <dbReference type="ARBA" id="ARBA00023065"/>
    </source>
</evidence>
<comment type="subcellular location">
    <subcellularLocation>
        <location evidence="1">Cell membrane</location>
        <topology evidence="1">Multi-pass membrane protein</topology>
    </subcellularLocation>
</comment>
<evidence type="ECO:0000256" key="7">
    <source>
        <dbReference type="ARBA" id="ARBA00023136"/>
    </source>
</evidence>
<organism evidence="9 10">
    <name type="scientific">Cellulomonas aerilata</name>
    <dbReference type="NCBI Taxonomy" id="515326"/>
    <lineage>
        <taxon>Bacteria</taxon>
        <taxon>Bacillati</taxon>
        <taxon>Actinomycetota</taxon>
        <taxon>Actinomycetes</taxon>
        <taxon>Micrococcales</taxon>
        <taxon>Cellulomonadaceae</taxon>
        <taxon>Cellulomonas</taxon>
    </lineage>
</organism>
<feature type="transmembrane region" description="Helical" evidence="8">
    <location>
        <begin position="212"/>
        <end position="239"/>
    </location>
</feature>
<proteinExistence type="predicted"/>
<feature type="transmembrane region" description="Helical" evidence="8">
    <location>
        <begin position="251"/>
        <end position="270"/>
    </location>
</feature>
<dbReference type="Pfam" id="PF02386">
    <property type="entry name" value="TrkH"/>
    <property type="match status" value="1"/>
</dbReference>
<keyword evidence="5 8" id="KW-1133">Transmembrane helix</keyword>
<feature type="transmembrane region" description="Helical" evidence="8">
    <location>
        <begin position="428"/>
        <end position="450"/>
    </location>
</feature>
<feature type="transmembrane region" description="Helical" evidence="8">
    <location>
        <begin position="181"/>
        <end position="200"/>
    </location>
</feature>
<feature type="transmembrane region" description="Helical" evidence="8">
    <location>
        <begin position="369"/>
        <end position="393"/>
    </location>
</feature>
<dbReference type="EMBL" id="BJYY01000001">
    <property type="protein sequence ID" value="GEO32764.1"/>
    <property type="molecule type" value="Genomic_DNA"/>
</dbReference>
<evidence type="ECO:0000256" key="4">
    <source>
        <dbReference type="ARBA" id="ARBA00022692"/>
    </source>
</evidence>
<keyword evidence="10" id="KW-1185">Reference proteome</keyword>
<keyword evidence="2" id="KW-0813">Transport</keyword>
<protein>
    <submittedName>
        <fullName evidence="9">Potassium transporter Trk</fullName>
    </submittedName>
</protein>
<evidence type="ECO:0000256" key="3">
    <source>
        <dbReference type="ARBA" id="ARBA00022475"/>
    </source>
</evidence>
<dbReference type="GO" id="GO:0005886">
    <property type="term" value="C:plasma membrane"/>
    <property type="evidence" value="ECO:0007669"/>
    <property type="project" value="UniProtKB-SubCell"/>
</dbReference>
<feature type="transmembrane region" description="Helical" evidence="8">
    <location>
        <begin position="320"/>
        <end position="348"/>
    </location>
</feature>
<feature type="transmembrane region" description="Helical" evidence="8">
    <location>
        <begin position="36"/>
        <end position="58"/>
    </location>
</feature>
<dbReference type="GO" id="GO:0008324">
    <property type="term" value="F:monoatomic cation transmembrane transporter activity"/>
    <property type="evidence" value="ECO:0007669"/>
    <property type="project" value="InterPro"/>
</dbReference>
<evidence type="ECO:0000313" key="9">
    <source>
        <dbReference type="EMBL" id="GEO32764.1"/>
    </source>
</evidence>
<evidence type="ECO:0000313" key="10">
    <source>
        <dbReference type="Proteomes" id="UP000321181"/>
    </source>
</evidence>
<sequence length="467" mass="50000">MQLPRLAVDNDLRRMRDRVPGRDGLDRLARQSPARLAIGVFAAVVAVFTALLSMPIATADGHRAPFVDALFTATSAVCVTGLVTVDTGTYWSTWGHVLILIGIQIGGLGVMTLASILGLAVSRRIGLTQRLLVSAETKTGRLGEVGSLLRVVILTSTSFELAIAVILVPRFRMLGEDWGEAIWHGIFYAISAFNNAGFIPTEEGLNPYLSDWWVLMPIIIGVFVGSLGFPALLNLLQLWRTPRRWSLHAKLTLTTSLALVVFGSVVVAAYEWTNPRTFAPLDWDGTLLASLFAGVMPRSGGFSTVDVGAMREGTWLINDALMFVGGGSASTAGGIKVTTLAVMLLAIVAEARGDRDVEAFGRRIPREQLQVAIAVSLVSATIVLVSSLAMLAITGETLDVILFEVISAFATVGLSTGLTPDLPDAGKYVLAALMFVGRTGTMTLAAALALRSRRRVIRYPEERPIIG</sequence>
<feature type="transmembrane region" description="Helical" evidence="8">
    <location>
        <begin position="148"/>
        <end position="169"/>
    </location>
</feature>
<keyword evidence="4 8" id="KW-0812">Transmembrane</keyword>
<dbReference type="AlphaFoldDB" id="A0A512D8E9"/>
<feature type="transmembrane region" description="Helical" evidence="8">
    <location>
        <begin position="97"/>
        <end position="121"/>
    </location>
</feature>
<keyword evidence="3" id="KW-1003">Cell membrane</keyword>
<dbReference type="PANTHER" id="PTHR32024:SF1">
    <property type="entry name" value="KTR SYSTEM POTASSIUM UPTAKE PROTEIN B"/>
    <property type="match status" value="1"/>
</dbReference>
<comment type="caution">
    <text evidence="9">The sequence shown here is derived from an EMBL/GenBank/DDBJ whole genome shotgun (WGS) entry which is preliminary data.</text>
</comment>